<dbReference type="PANTHER" id="PTHR11352:SF0">
    <property type="entry name" value="PROLIFERATING CELL NUCLEAR ANTIGEN"/>
    <property type="match status" value="1"/>
</dbReference>
<dbReference type="Proteomes" id="UP000605805">
    <property type="component" value="Unassembled WGS sequence"/>
</dbReference>
<comment type="similarity">
    <text evidence="3">Belongs to the PCNA family.</text>
</comment>
<gene>
    <name evidence="3" type="primary">pcn</name>
    <name evidence="5" type="ORF">EYH02_01935</name>
</gene>
<evidence type="ECO:0000313" key="5">
    <source>
        <dbReference type="EMBL" id="HIP56816.1"/>
    </source>
</evidence>
<sequence>MSVKLTIEPKVTLSYPSAKEFTYILKSVAELVEEVSFRVESDGLKLKALDPGRIAMLTVTLPPEAFQEFQVSEPTNIGLSVGNLIKVLKHLRKNDRVTIAANEEYVEIIIEGTSVRRYKFRNIEVLSEEIPELNVEYDVEGSVLVGPLRNAISELSNLTDTIGVSVREEAIVMYDYDTKKTQYRFSSTTGTLISLSIKKSCEVAFDSEYLSKIVDILRLGSVADIRFGSEAPLNIEITMSAGGRAQYFLAAKV</sequence>
<comment type="function">
    <text evidence="3">Sliding clamp subunit that acts as a moving platform for DNA processing. Responsible for tethering the catalytic subunit of DNA polymerase and other proteins to DNA during high-speed replication.</text>
</comment>
<evidence type="ECO:0000259" key="4">
    <source>
        <dbReference type="Pfam" id="PF00705"/>
    </source>
</evidence>
<dbReference type="CDD" id="cd00577">
    <property type="entry name" value="PCNA"/>
    <property type="match status" value="1"/>
</dbReference>
<name>A0A832YXL3_9CREN</name>
<dbReference type="GO" id="GO:0006275">
    <property type="term" value="P:regulation of DNA replication"/>
    <property type="evidence" value="ECO:0007669"/>
    <property type="project" value="UniProtKB-UniRule"/>
</dbReference>
<keyword evidence="2 3" id="KW-0238">DNA-binding</keyword>
<dbReference type="InterPro" id="IPR000730">
    <property type="entry name" value="Pr_cel_nuc_antig"/>
</dbReference>
<dbReference type="PRINTS" id="PR00339">
    <property type="entry name" value="PCNACYCLIN"/>
</dbReference>
<dbReference type="Pfam" id="PF00705">
    <property type="entry name" value="PCNA_N"/>
    <property type="match status" value="1"/>
</dbReference>
<protein>
    <recommendedName>
        <fullName evidence="3">DNA polymerase sliding clamp</fullName>
    </recommendedName>
    <alternativeName>
        <fullName evidence="3">Proliferating cell nuclear antigen homolog</fullName>
        <shortName evidence="3">PCNA</shortName>
    </alternativeName>
</protein>
<dbReference type="EMBL" id="DQTV01000038">
    <property type="protein sequence ID" value="HIP56816.1"/>
    <property type="molecule type" value="Genomic_DNA"/>
</dbReference>
<proteinExistence type="inferred from homology"/>
<dbReference type="HAMAP" id="MF_00317">
    <property type="entry name" value="DNApol_clamp_arch"/>
    <property type="match status" value="1"/>
</dbReference>
<dbReference type="AlphaFoldDB" id="A0A832YXL3"/>
<comment type="caution">
    <text evidence="5">The sequence shown here is derived from an EMBL/GenBank/DDBJ whole genome shotgun (WGS) entry which is preliminary data.</text>
</comment>
<feature type="domain" description="Proliferating cell nuclear antigen PCNA N-terminal" evidence="4">
    <location>
        <begin position="22"/>
        <end position="116"/>
    </location>
</feature>
<dbReference type="GO" id="GO:0006272">
    <property type="term" value="P:leading strand elongation"/>
    <property type="evidence" value="ECO:0007669"/>
    <property type="project" value="TreeGrafter"/>
</dbReference>
<keyword evidence="1 3" id="KW-0235">DNA replication</keyword>
<dbReference type="InterPro" id="IPR046938">
    <property type="entry name" value="DNA_clamp_sf"/>
</dbReference>
<dbReference type="SUPFAM" id="SSF55979">
    <property type="entry name" value="DNA clamp"/>
    <property type="match status" value="2"/>
</dbReference>
<evidence type="ECO:0000256" key="2">
    <source>
        <dbReference type="ARBA" id="ARBA00023125"/>
    </source>
</evidence>
<reference evidence="5" key="1">
    <citation type="journal article" date="2020" name="ISME J.">
        <title>Gammaproteobacteria mediating utilization of methyl-, sulfur- and petroleum organic compounds in deep ocean hydrothermal plumes.</title>
        <authorList>
            <person name="Zhou Z."/>
            <person name="Liu Y."/>
            <person name="Pan J."/>
            <person name="Cron B.R."/>
            <person name="Toner B.M."/>
            <person name="Anantharaman K."/>
            <person name="Breier J.A."/>
            <person name="Dick G.J."/>
            <person name="Li M."/>
        </authorList>
    </citation>
    <scope>NUCLEOTIDE SEQUENCE</scope>
    <source>
        <strain evidence="5">SZUA-1435</strain>
    </source>
</reference>
<dbReference type="GO" id="GO:0003677">
    <property type="term" value="F:DNA binding"/>
    <property type="evidence" value="ECO:0007669"/>
    <property type="project" value="UniProtKB-UniRule"/>
</dbReference>
<dbReference type="InterPro" id="IPR022648">
    <property type="entry name" value="Pr_cel_nuc_antig_N"/>
</dbReference>
<comment type="subunit">
    <text evidence="3">Homotrimer. The subunits circularize to form a toroid; DNA passes through its center. Replication factor C (RFC) is required to load the toroid on the DNA.</text>
</comment>
<accession>A0A832YXL3</accession>
<organism evidence="5 6">
    <name type="scientific">Ignisphaera aggregans</name>
    <dbReference type="NCBI Taxonomy" id="334771"/>
    <lineage>
        <taxon>Archaea</taxon>
        <taxon>Thermoproteota</taxon>
        <taxon>Thermoprotei</taxon>
        <taxon>Desulfurococcales</taxon>
        <taxon>Desulfurococcaceae</taxon>
        <taxon>Ignisphaera</taxon>
    </lineage>
</organism>
<dbReference type="Gene3D" id="3.70.10.10">
    <property type="match status" value="1"/>
</dbReference>
<dbReference type="PANTHER" id="PTHR11352">
    <property type="entry name" value="PROLIFERATING CELL NUCLEAR ANTIGEN"/>
    <property type="match status" value="1"/>
</dbReference>
<evidence type="ECO:0000313" key="6">
    <source>
        <dbReference type="Proteomes" id="UP000605805"/>
    </source>
</evidence>
<dbReference type="GO" id="GO:0030337">
    <property type="term" value="F:DNA polymerase processivity factor activity"/>
    <property type="evidence" value="ECO:0007669"/>
    <property type="project" value="UniProtKB-UniRule"/>
</dbReference>
<evidence type="ECO:0000256" key="3">
    <source>
        <dbReference type="HAMAP-Rule" id="MF_00317"/>
    </source>
</evidence>
<evidence type="ECO:0000256" key="1">
    <source>
        <dbReference type="ARBA" id="ARBA00022705"/>
    </source>
</evidence>